<keyword evidence="2" id="KW-1185">Reference proteome</keyword>
<dbReference type="AlphaFoldDB" id="Q7MVN3"/>
<dbReference type="Proteomes" id="UP000000588">
    <property type="component" value="Chromosome"/>
</dbReference>
<dbReference type="RefSeq" id="WP_005874078.1">
    <property type="nucleotide sequence ID" value="NC_002950.2"/>
</dbReference>
<accession>Q7MVN3</accession>
<dbReference type="BioCyc" id="PGIN242619:G1G02-946-MONOMER"/>
<name>Q7MVN3_PORGI</name>
<evidence type="ECO:0000313" key="2">
    <source>
        <dbReference type="Proteomes" id="UP000000588"/>
    </source>
</evidence>
<protein>
    <submittedName>
        <fullName evidence="1">Uncharacterized protein</fullName>
    </submittedName>
</protein>
<dbReference type="EMBL" id="AE015924">
    <property type="protein sequence ID" value="AAQ66138.1"/>
    <property type="molecule type" value="Genomic_DNA"/>
</dbReference>
<proteinExistence type="predicted"/>
<gene>
    <name evidence="1" type="ordered locus">PG_1018</name>
</gene>
<dbReference type="HOGENOM" id="CLU_2397140_0_0_10"/>
<dbReference type="EnsemblBacteria" id="AAQ66138">
    <property type="protein sequence ID" value="AAQ66138"/>
    <property type="gene ID" value="PG_1018"/>
</dbReference>
<sequence length="102" mass="11377">MKRLTPIGLLEKEQVRFVGLALSFFVPNLGSEAYPEHTVIPLFGGLDPKRKTQGSLIEFIFYSSSSIKTTNMWGDGKEKYQSVGIVRGAIIIVLCNDFSEHL</sequence>
<dbReference type="STRING" id="242619.PG_1018"/>
<dbReference type="KEGG" id="pgi:PG_1018"/>
<evidence type="ECO:0000313" key="1">
    <source>
        <dbReference type="EMBL" id="AAQ66138.1"/>
    </source>
</evidence>
<reference evidence="1 2" key="1">
    <citation type="journal article" date="2003" name="J. Bacteriol.">
        <title>Complete genome sequence of the oral pathogenic bacterium Porphyromonas gingivalis strain W83.</title>
        <authorList>
            <person name="Nelson K."/>
            <person name="Fleishmann R."/>
            <person name="DeBoy R."/>
            <person name="Paulsen I."/>
            <person name="Fouts D."/>
            <person name="Eisen J."/>
            <person name="Daugherty S."/>
            <person name="Dodson R."/>
            <person name="Durkin A."/>
            <person name="Gwinn M."/>
            <person name="Haft D."/>
            <person name="Kolonay J."/>
            <person name="Nelson W."/>
            <person name="White O."/>
            <person name="Mason T."/>
            <person name="Tallon L."/>
            <person name="Gray J."/>
            <person name="Granger D."/>
            <person name="Tettelin H."/>
            <person name="Dong H."/>
            <person name="Galvin J."/>
            <person name="Duncan M."/>
            <person name="Dewhirst F."/>
            <person name="Fraser C."/>
        </authorList>
    </citation>
    <scope>NUCLEOTIDE SEQUENCE [LARGE SCALE GENOMIC DNA]</scope>
    <source>
        <strain evidence="2">ATCC BAA-308 / W83</strain>
    </source>
</reference>
<organism evidence="1 2">
    <name type="scientific">Porphyromonas gingivalis (strain ATCC BAA-308 / W83)</name>
    <dbReference type="NCBI Taxonomy" id="242619"/>
    <lineage>
        <taxon>Bacteria</taxon>
        <taxon>Pseudomonadati</taxon>
        <taxon>Bacteroidota</taxon>
        <taxon>Bacteroidia</taxon>
        <taxon>Bacteroidales</taxon>
        <taxon>Porphyromonadaceae</taxon>
        <taxon>Porphyromonas</taxon>
    </lineage>
</organism>